<evidence type="ECO:0000256" key="1">
    <source>
        <dbReference type="SAM" id="SignalP"/>
    </source>
</evidence>
<proteinExistence type="predicted"/>
<dbReference type="Proteomes" id="UP001058860">
    <property type="component" value="Chromosome"/>
</dbReference>
<dbReference type="EMBL" id="CP088295">
    <property type="protein sequence ID" value="UUY04846.1"/>
    <property type="molecule type" value="Genomic_DNA"/>
</dbReference>
<dbReference type="PANTHER" id="PTHR37957:SF1">
    <property type="entry name" value="PHYTASE-LIKE DOMAIN-CONTAINING PROTEIN"/>
    <property type="match status" value="1"/>
</dbReference>
<gene>
    <name evidence="3" type="ORF">LRS13_04765</name>
</gene>
<evidence type="ECO:0000313" key="4">
    <source>
        <dbReference type="Proteomes" id="UP001058860"/>
    </source>
</evidence>
<feature type="signal peptide" evidence="1">
    <location>
        <begin position="1"/>
        <end position="23"/>
    </location>
</feature>
<sequence>MRLIPAAAMAVLALAGSAATAHADTLLSRAILPSDAYQEGPPSGAAVAPNNGVTPPFPGQPIPGFSAVLKISGSTFWAMPDNGFGSKGNSADFLLRLYRIRTSAKTPFGGTGKVTVLEYLQLRDPDNLVPFPIAREDRRLTGADFDLESVRRAPDGTFWFGEEFGPYLLHTDATGKVIDAPIQLPGVKAPQNHTLGSEPANLPSSRGFEGMALTKDGTKLLPILEGALTTDTDPRRRYIREFDLATKQYTERSWQYRTDADFPGAVIGDFTALDRHRFLAIERDDAQGAEALQKKIYLVDLRKTDADGYLKKTRILDLLRIADPFGVSLPARPGEFGVGRRFSFPLQSVESLEVMSTGVLLIANDNNYPGSDGRWTARDRPDDTELITVFAPRLLMP</sequence>
<reference evidence="4" key="1">
    <citation type="submission" date="2021-11" db="EMBL/GenBank/DDBJ databases">
        <title>Cultivation dependent microbiological survey of springs from the worlds oldest radium mine currently devoted to the extraction of radon-saturated water.</title>
        <authorList>
            <person name="Kapinusova G."/>
            <person name="Smrhova T."/>
            <person name="Strejcek M."/>
            <person name="Suman J."/>
            <person name="Jani K."/>
            <person name="Pajer P."/>
            <person name="Uhlik O."/>
        </authorList>
    </citation>
    <scope>NUCLEOTIDE SEQUENCE [LARGE SCALE GENOMIC DNA]</scope>
    <source>
        <strain evidence="4">J379</strain>
    </source>
</reference>
<organism evidence="3 4">
    <name type="scientific">Svornostia abyssi</name>
    <dbReference type="NCBI Taxonomy" id="2898438"/>
    <lineage>
        <taxon>Bacteria</taxon>
        <taxon>Bacillati</taxon>
        <taxon>Actinomycetota</taxon>
        <taxon>Thermoleophilia</taxon>
        <taxon>Solirubrobacterales</taxon>
        <taxon>Baekduiaceae</taxon>
        <taxon>Svornostia</taxon>
    </lineage>
</organism>
<protein>
    <submittedName>
        <fullName evidence="3">Esterase-like activity of phytase family protein</fullName>
    </submittedName>
</protein>
<evidence type="ECO:0000313" key="3">
    <source>
        <dbReference type="EMBL" id="UUY04846.1"/>
    </source>
</evidence>
<feature type="chain" id="PRO_5046211077" evidence="1">
    <location>
        <begin position="24"/>
        <end position="397"/>
    </location>
</feature>
<keyword evidence="4" id="KW-1185">Reference proteome</keyword>
<dbReference type="PANTHER" id="PTHR37957">
    <property type="entry name" value="BLR7070 PROTEIN"/>
    <property type="match status" value="1"/>
</dbReference>
<name>A0ABY5PJN3_9ACTN</name>
<dbReference type="InterPro" id="IPR027372">
    <property type="entry name" value="Phytase-like_dom"/>
</dbReference>
<dbReference type="RefSeq" id="WP_353865326.1">
    <property type="nucleotide sequence ID" value="NZ_CP088295.1"/>
</dbReference>
<accession>A0ABY5PJN3</accession>
<evidence type="ECO:0000259" key="2">
    <source>
        <dbReference type="Pfam" id="PF13449"/>
    </source>
</evidence>
<dbReference type="Pfam" id="PF13449">
    <property type="entry name" value="Phytase-like"/>
    <property type="match status" value="1"/>
</dbReference>
<keyword evidence="1" id="KW-0732">Signal</keyword>
<feature type="domain" description="Phytase-like" evidence="2">
    <location>
        <begin position="60"/>
        <end position="368"/>
    </location>
</feature>